<organism evidence="1 2">
    <name type="scientific">Clostridium paridis</name>
    <dbReference type="NCBI Taxonomy" id="2803863"/>
    <lineage>
        <taxon>Bacteria</taxon>
        <taxon>Bacillati</taxon>
        <taxon>Bacillota</taxon>
        <taxon>Clostridia</taxon>
        <taxon>Eubacteriales</taxon>
        <taxon>Clostridiaceae</taxon>
        <taxon>Clostridium</taxon>
    </lineage>
</organism>
<protein>
    <submittedName>
        <fullName evidence="1">Uncharacterized protein</fullName>
    </submittedName>
</protein>
<dbReference type="RefSeq" id="WP_202767342.1">
    <property type="nucleotide sequence ID" value="NZ_JAESWA010000022.1"/>
</dbReference>
<comment type="caution">
    <text evidence="1">The sequence shown here is derived from an EMBL/GenBank/DDBJ whole genome shotgun (WGS) entry which is preliminary data.</text>
</comment>
<dbReference type="Proteomes" id="UP000623681">
    <property type="component" value="Unassembled WGS sequence"/>
</dbReference>
<dbReference type="AlphaFoldDB" id="A0A937K4X3"/>
<accession>A0A937K4X3</accession>
<evidence type="ECO:0000313" key="2">
    <source>
        <dbReference type="Proteomes" id="UP000623681"/>
    </source>
</evidence>
<sequence length="189" mass="21710">MEKNFESYNPNPYSNGEVPPCSAFLGNTEPIIKNGHIIFRNNNRLFCFISTSTDITSENINDITTNIQISITSYIIGLYINKVQLGILEYDKNAKIHSDEKTDEFIHKMIEKSPEVKVDYRPYLTATVSHQNAVLPLFTNVINIKPLNYYILFILNRMEANPGLYFANNDFVTDDSINFMLASLYFETL</sequence>
<evidence type="ECO:0000313" key="1">
    <source>
        <dbReference type="EMBL" id="MBL4931963.1"/>
    </source>
</evidence>
<name>A0A937K4X3_9CLOT</name>
<reference evidence="1" key="1">
    <citation type="submission" date="2021-01" db="EMBL/GenBank/DDBJ databases">
        <title>Genome public.</title>
        <authorList>
            <person name="Liu C."/>
            <person name="Sun Q."/>
        </authorList>
    </citation>
    <scope>NUCLEOTIDE SEQUENCE</scope>
    <source>
        <strain evidence="1">YIM B02565</strain>
    </source>
</reference>
<gene>
    <name evidence="1" type="ORF">JK634_09110</name>
</gene>
<proteinExistence type="predicted"/>
<keyword evidence="2" id="KW-1185">Reference proteome</keyword>
<dbReference type="EMBL" id="JAESWA010000022">
    <property type="protein sequence ID" value="MBL4931963.1"/>
    <property type="molecule type" value="Genomic_DNA"/>
</dbReference>